<organism evidence="2 3">
    <name type="scientific">Haloquadratum walsbyi J07HQW2</name>
    <dbReference type="NCBI Taxonomy" id="1238425"/>
    <lineage>
        <taxon>Archaea</taxon>
        <taxon>Methanobacteriati</taxon>
        <taxon>Methanobacteriota</taxon>
        <taxon>Stenosarchaea group</taxon>
        <taxon>Halobacteria</taxon>
        <taxon>Halobacteriales</taxon>
        <taxon>Haloferacaceae</taxon>
        <taxon>Haloquadratum</taxon>
    </lineage>
</organism>
<evidence type="ECO:0000313" key="3">
    <source>
        <dbReference type="Proteomes" id="UP000030710"/>
    </source>
</evidence>
<accession>U1PJR8</accession>
<reference evidence="2 3" key="1">
    <citation type="journal article" date="2013" name="PLoS ONE">
        <title>Assembly-driven community genomics of a hypersaline microbial ecosystem.</title>
        <authorList>
            <person name="Podell S."/>
            <person name="Ugalde J.A."/>
            <person name="Narasingarao P."/>
            <person name="Banfield J.F."/>
            <person name="Heidelberg K.B."/>
            <person name="Allen E.E."/>
        </authorList>
    </citation>
    <scope>NUCLEOTIDE SEQUENCE [LARGE SCALE GENOMIC DNA]</scope>
    <source>
        <strain evidence="3">J07HQW2</strain>
    </source>
</reference>
<dbReference type="RefSeq" id="WP_021053386.1">
    <property type="nucleotide sequence ID" value="NZ_KE356561.1"/>
</dbReference>
<name>U1PJR8_9EURY</name>
<protein>
    <submittedName>
        <fullName evidence="2">Uncharacterized protein</fullName>
    </submittedName>
</protein>
<feature type="compositionally biased region" description="Polar residues" evidence="1">
    <location>
        <begin position="32"/>
        <end position="48"/>
    </location>
</feature>
<feature type="region of interest" description="Disordered" evidence="1">
    <location>
        <begin position="23"/>
        <end position="61"/>
    </location>
</feature>
<evidence type="ECO:0000313" key="2">
    <source>
        <dbReference type="EMBL" id="ERG93892.1"/>
    </source>
</evidence>
<dbReference type="EMBL" id="KE356561">
    <property type="protein sequence ID" value="ERG93892.1"/>
    <property type="molecule type" value="Genomic_DNA"/>
</dbReference>
<dbReference type="HOGENOM" id="CLU_2911465_0_0_2"/>
<dbReference type="AlphaFoldDB" id="U1PJR8"/>
<dbReference type="Proteomes" id="UP000030710">
    <property type="component" value="Unassembled WGS sequence"/>
</dbReference>
<evidence type="ECO:0000256" key="1">
    <source>
        <dbReference type="SAM" id="MobiDB-lite"/>
    </source>
</evidence>
<proteinExistence type="predicted"/>
<sequence length="61" mass="7141">MGEEVRFRYVRKYWGECIEIKYTPDRYDPPNRDSNNSSDRTQDGTITENDAVGNKLLKGKL</sequence>
<gene>
    <name evidence="2" type="ORF">J07HQW2_00326</name>
</gene>